<dbReference type="Proteomes" id="UP000829685">
    <property type="component" value="Unassembled WGS sequence"/>
</dbReference>
<dbReference type="AlphaFoldDB" id="A0A9P9W7Z1"/>
<gene>
    <name evidence="1" type="ORF">JX265_013780</name>
</gene>
<protein>
    <submittedName>
        <fullName evidence="1">Uncharacterized protein</fullName>
    </submittedName>
</protein>
<organism evidence="1 2">
    <name type="scientific">Neoarthrinium moseri</name>
    <dbReference type="NCBI Taxonomy" id="1658444"/>
    <lineage>
        <taxon>Eukaryota</taxon>
        <taxon>Fungi</taxon>
        <taxon>Dikarya</taxon>
        <taxon>Ascomycota</taxon>
        <taxon>Pezizomycotina</taxon>
        <taxon>Sordariomycetes</taxon>
        <taxon>Xylariomycetidae</taxon>
        <taxon>Amphisphaeriales</taxon>
        <taxon>Apiosporaceae</taxon>
        <taxon>Neoarthrinium</taxon>
    </lineage>
</organism>
<comment type="caution">
    <text evidence="1">The sequence shown here is derived from an EMBL/GenBank/DDBJ whole genome shotgun (WGS) entry which is preliminary data.</text>
</comment>
<proteinExistence type="predicted"/>
<dbReference type="EMBL" id="JAFIMR010000084">
    <property type="protein sequence ID" value="KAI1848532.1"/>
    <property type="molecule type" value="Genomic_DNA"/>
</dbReference>
<sequence>MTLEPGLASDPSMDVCPGVRWVELGAKVPSVFFDPPDRAYPAPSAPAFDDYHLPKFPFYQRNSRRAPLSHRHIVLRQPSCSKPLNPGDTCSPLADHKYHERVILLVVVFAATESSGRPFPPVEALVFFGTITPWGFHEDISRLQKFLQDVDARLLKQEETLSSIKLAVNDAQEKLSSGESRFRGMQDHHKAIEMQLNTFQNGHKGLESRLEKHVAILEERLSDQDAIQPPNPQLSPEDAQVLELLKTYQSHLAELMSLVDSPEKIEFLKQSITRRGSEEDTAKTPTVSPLTTPGANRFHMEPPAPDAAFTAIPFPRAMDRFRRWLEAFADRYEDQPPRFEHHFISSLMIGQRRLVADFVQQIILDKCRSAKRCPLSQPQGQNAVTLFVDFKTVTWPQVFDALTNAEYAPLIERLQEEEALRAREKARRNERTRKPVTAGPLFSTDVLWKPSSWVGAADPEL</sequence>
<keyword evidence="2" id="KW-1185">Reference proteome</keyword>
<evidence type="ECO:0000313" key="2">
    <source>
        <dbReference type="Proteomes" id="UP000829685"/>
    </source>
</evidence>
<name>A0A9P9W7Z1_9PEZI</name>
<reference evidence="1" key="1">
    <citation type="submission" date="2021-03" db="EMBL/GenBank/DDBJ databases">
        <title>Revisited historic fungal species revealed as producer of novel bioactive compounds through whole genome sequencing and comparative genomics.</title>
        <authorList>
            <person name="Vignolle G.A."/>
            <person name="Hochenegger N."/>
            <person name="Mach R.L."/>
            <person name="Mach-Aigner A.R."/>
            <person name="Javad Rahimi M."/>
            <person name="Salim K.A."/>
            <person name="Chan C.M."/>
            <person name="Lim L.B.L."/>
            <person name="Cai F."/>
            <person name="Druzhinina I.S."/>
            <person name="U'Ren J.M."/>
            <person name="Derntl C."/>
        </authorList>
    </citation>
    <scope>NUCLEOTIDE SEQUENCE</scope>
    <source>
        <strain evidence="1">TUCIM 5799</strain>
    </source>
</reference>
<evidence type="ECO:0000313" key="1">
    <source>
        <dbReference type="EMBL" id="KAI1848532.1"/>
    </source>
</evidence>
<accession>A0A9P9W7Z1</accession>